<feature type="transmembrane region" description="Helical" evidence="6">
    <location>
        <begin position="49"/>
        <end position="68"/>
    </location>
</feature>
<dbReference type="Proteomes" id="UP000075531">
    <property type="component" value="Unassembled WGS sequence"/>
</dbReference>
<comment type="subcellular location">
    <subcellularLocation>
        <location evidence="1">Cell membrane</location>
        <topology evidence="1">Multi-pass membrane protein</topology>
    </subcellularLocation>
</comment>
<keyword evidence="8" id="KW-1185">Reference proteome</keyword>
<dbReference type="GO" id="GO:0005886">
    <property type="term" value="C:plasma membrane"/>
    <property type="evidence" value="ECO:0007669"/>
    <property type="project" value="UniProtKB-SubCell"/>
</dbReference>
<feature type="transmembrane region" description="Helical" evidence="6">
    <location>
        <begin position="385"/>
        <end position="403"/>
    </location>
</feature>
<protein>
    <submittedName>
        <fullName evidence="7">Stage V sporulation protein B</fullName>
    </submittedName>
</protein>
<dbReference type="InterPro" id="IPR002797">
    <property type="entry name" value="Polysacc_synth"/>
</dbReference>
<feature type="transmembrane region" description="Helical" evidence="6">
    <location>
        <begin position="160"/>
        <end position="179"/>
    </location>
</feature>
<keyword evidence="4 6" id="KW-1133">Transmembrane helix</keyword>
<evidence type="ECO:0000313" key="8">
    <source>
        <dbReference type="Proteomes" id="UP000075531"/>
    </source>
</evidence>
<keyword evidence="3 6" id="KW-0812">Transmembrane</keyword>
<feature type="transmembrane region" description="Helical" evidence="6">
    <location>
        <begin position="80"/>
        <end position="105"/>
    </location>
</feature>
<accession>A0A151B3Y7</accession>
<name>A0A151B3Y7_9CLOT</name>
<feature type="transmembrane region" description="Helical" evidence="6">
    <location>
        <begin position="185"/>
        <end position="206"/>
    </location>
</feature>
<evidence type="ECO:0000256" key="4">
    <source>
        <dbReference type="ARBA" id="ARBA00022989"/>
    </source>
</evidence>
<feature type="transmembrane region" description="Helical" evidence="6">
    <location>
        <begin position="450"/>
        <end position="467"/>
    </location>
</feature>
<dbReference type="InterPro" id="IPR024923">
    <property type="entry name" value="PG_synth_SpoVB"/>
</dbReference>
<dbReference type="Pfam" id="PF01943">
    <property type="entry name" value="Polysacc_synt"/>
    <property type="match status" value="1"/>
</dbReference>
<feature type="transmembrane region" description="Helical" evidence="6">
    <location>
        <begin position="120"/>
        <end position="139"/>
    </location>
</feature>
<proteinExistence type="predicted"/>
<dbReference type="PIRSF" id="PIRSF038958">
    <property type="entry name" value="PG_synth_SpoVB"/>
    <property type="match status" value="1"/>
</dbReference>
<evidence type="ECO:0000256" key="1">
    <source>
        <dbReference type="ARBA" id="ARBA00004651"/>
    </source>
</evidence>
<gene>
    <name evidence="7" type="primary">spoVB_3</name>
    <name evidence="7" type="ORF">CLTEP_16910</name>
</gene>
<dbReference type="PANTHER" id="PTHR30250:SF21">
    <property type="entry name" value="LIPID II FLIPPASE MURJ"/>
    <property type="match status" value="1"/>
</dbReference>
<evidence type="ECO:0000256" key="3">
    <source>
        <dbReference type="ARBA" id="ARBA00022692"/>
    </source>
</evidence>
<dbReference type="CDD" id="cd13124">
    <property type="entry name" value="MATE_SpoVB_like"/>
    <property type="match status" value="1"/>
</dbReference>
<keyword evidence="2" id="KW-1003">Cell membrane</keyword>
<feature type="transmembrane region" description="Helical" evidence="6">
    <location>
        <begin position="479"/>
        <end position="499"/>
    </location>
</feature>
<dbReference type="PATRIC" id="fig|1121338.3.peg.1739"/>
<evidence type="ECO:0000256" key="5">
    <source>
        <dbReference type="ARBA" id="ARBA00023136"/>
    </source>
</evidence>
<organism evidence="7 8">
    <name type="scientific">Clostridium tepidiprofundi DSM 19306</name>
    <dbReference type="NCBI Taxonomy" id="1121338"/>
    <lineage>
        <taxon>Bacteria</taxon>
        <taxon>Bacillati</taxon>
        <taxon>Bacillota</taxon>
        <taxon>Clostridia</taxon>
        <taxon>Eubacteriales</taxon>
        <taxon>Clostridiaceae</taxon>
        <taxon>Clostridium</taxon>
    </lineage>
</organism>
<feature type="transmembrane region" description="Helical" evidence="6">
    <location>
        <begin position="357"/>
        <end position="378"/>
    </location>
</feature>
<feature type="transmembrane region" description="Helical" evidence="6">
    <location>
        <begin position="317"/>
        <end position="337"/>
    </location>
</feature>
<dbReference type="AlphaFoldDB" id="A0A151B3Y7"/>
<dbReference type="EMBL" id="LTBA01000018">
    <property type="protein sequence ID" value="KYH34367.1"/>
    <property type="molecule type" value="Genomic_DNA"/>
</dbReference>
<comment type="caution">
    <text evidence="7">The sequence shown here is derived from an EMBL/GenBank/DDBJ whole genome shotgun (WGS) entry which is preliminary data.</text>
</comment>
<dbReference type="PANTHER" id="PTHR30250">
    <property type="entry name" value="PST FAMILY PREDICTED COLANIC ACID TRANSPORTER"/>
    <property type="match status" value="1"/>
</dbReference>
<dbReference type="RefSeq" id="WP_066825325.1">
    <property type="nucleotide sequence ID" value="NZ_LTBA01000018.1"/>
</dbReference>
<feature type="transmembrane region" description="Helical" evidence="6">
    <location>
        <begin position="285"/>
        <end position="305"/>
    </location>
</feature>
<dbReference type="OrthoDB" id="9775950at2"/>
<reference evidence="7 8" key="1">
    <citation type="submission" date="2016-02" db="EMBL/GenBank/DDBJ databases">
        <title>Genome sequence of Clostridium tepidiprofundi DSM 19306.</title>
        <authorList>
            <person name="Poehlein A."/>
            <person name="Daniel R."/>
        </authorList>
    </citation>
    <scope>NUCLEOTIDE SEQUENCE [LARGE SCALE GENOMIC DNA]</scope>
    <source>
        <strain evidence="7 8">DSM 19306</strain>
    </source>
</reference>
<evidence type="ECO:0000256" key="6">
    <source>
        <dbReference type="SAM" id="Phobius"/>
    </source>
</evidence>
<feature type="transmembrane region" description="Helical" evidence="6">
    <location>
        <begin position="227"/>
        <end position="247"/>
    </location>
</feature>
<dbReference type="InterPro" id="IPR050833">
    <property type="entry name" value="Poly_Biosynth_Transport"/>
</dbReference>
<feature type="transmembrane region" description="Helical" evidence="6">
    <location>
        <begin position="409"/>
        <end position="429"/>
    </location>
</feature>
<evidence type="ECO:0000256" key="2">
    <source>
        <dbReference type="ARBA" id="ARBA00022475"/>
    </source>
</evidence>
<dbReference type="STRING" id="1121338.CLTEP_16910"/>
<keyword evidence="5 6" id="KW-0472">Membrane</keyword>
<sequence length="514" mass="56236">MKKQSLIKGTLILGVASIFARFLGLFFRIPLQGLIGDEGMGYYQMSYPLYMMFVAVASGIPIAVSKIISEMNAKKDTGGIIYVLRLTLIIMIPIGGIFSMLLLLFSKEIIFGLKWNIKSYYAFTAVAIAPIFVVILGTFRGFFQGLQDMRPTAVSQIIEQIGRVSFGVGLAVMLFPKGIEYAAGGAALGTVIGAIFGTLYLIIKYARIRREIVFGKYKNKGNVMKKIIRVAVPISFGAAVGTVMGLMDSILVPQGLLRAGFNSRNAAIVYGQLTGKAATLANVPMALSIALCSSIVPIISEAFVMNRRLELSKKVEIAIKLSCVISIPSALGLFFMAHPIMNLVFQGDVGGFKILKVLSIAIPFIVLCQSSTALLQAMNRFFEPVLNLLIGCIIKVILTYILVPIPKINIYGAVIGTIVGYVIVCILNMNLLRKDLKMPINYYKVTVKPGYAAAIMIFSVVFTYNYVYNNTVNNTISTMISIVVGITVYAFFIVIFGVFKYSDIMRKVSGKFKH</sequence>
<feature type="transmembrane region" description="Helical" evidence="6">
    <location>
        <begin position="12"/>
        <end position="29"/>
    </location>
</feature>
<evidence type="ECO:0000313" key="7">
    <source>
        <dbReference type="EMBL" id="KYH34367.1"/>
    </source>
</evidence>